<dbReference type="InterPro" id="IPR039425">
    <property type="entry name" value="RNA_pol_sigma-70-like"/>
</dbReference>
<keyword evidence="1" id="KW-0805">Transcription regulation</keyword>
<keyword evidence="2" id="KW-0731">Sigma factor</keyword>
<dbReference type="NCBIfam" id="TIGR02937">
    <property type="entry name" value="sigma70-ECF"/>
    <property type="match status" value="1"/>
</dbReference>
<dbReference type="PANTHER" id="PTHR43133">
    <property type="entry name" value="RNA POLYMERASE ECF-TYPE SIGMA FACTO"/>
    <property type="match status" value="1"/>
</dbReference>
<dbReference type="InterPro" id="IPR013324">
    <property type="entry name" value="RNA_pol_sigma_r3/r4-like"/>
</dbReference>
<dbReference type="GO" id="GO:0006352">
    <property type="term" value="P:DNA-templated transcription initiation"/>
    <property type="evidence" value="ECO:0007669"/>
    <property type="project" value="InterPro"/>
</dbReference>
<dbReference type="InterPro" id="IPR014284">
    <property type="entry name" value="RNA_pol_sigma-70_dom"/>
</dbReference>
<dbReference type="InterPro" id="IPR036388">
    <property type="entry name" value="WH-like_DNA-bd_sf"/>
</dbReference>
<name>A0A956RQ41_UNCEI</name>
<evidence type="ECO:0000256" key="3">
    <source>
        <dbReference type="ARBA" id="ARBA00023163"/>
    </source>
</evidence>
<gene>
    <name evidence="5" type="ORF">KC729_16755</name>
</gene>
<evidence type="ECO:0000313" key="5">
    <source>
        <dbReference type="EMBL" id="MCA9729341.1"/>
    </source>
</evidence>
<dbReference type="SUPFAM" id="SSF88659">
    <property type="entry name" value="Sigma3 and sigma4 domains of RNA polymerase sigma factors"/>
    <property type="match status" value="1"/>
</dbReference>
<dbReference type="AlphaFoldDB" id="A0A956RQ41"/>
<dbReference type="InterPro" id="IPR053812">
    <property type="entry name" value="HTH_Sigma70_ECF-like"/>
</dbReference>
<dbReference type="EMBL" id="JAGQHR010000656">
    <property type="protein sequence ID" value="MCA9729341.1"/>
    <property type="molecule type" value="Genomic_DNA"/>
</dbReference>
<dbReference type="Gene3D" id="1.10.10.10">
    <property type="entry name" value="Winged helix-like DNA-binding domain superfamily/Winged helix DNA-binding domain"/>
    <property type="match status" value="1"/>
</dbReference>
<proteinExistence type="predicted"/>
<dbReference type="PANTHER" id="PTHR43133:SF39">
    <property type="entry name" value="SIMILAR TO RNA POLYMERASE SIGMA-E FACTOR"/>
    <property type="match status" value="1"/>
</dbReference>
<comment type="caution">
    <text evidence="5">The sequence shown here is derived from an EMBL/GenBank/DDBJ whole genome shotgun (WGS) entry which is preliminary data.</text>
</comment>
<evidence type="ECO:0000259" key="4">
    <source>
        <dbReference type="Pfam" id="PF07638"/>
    </source>
</evidence>
<evidence type="ECO:0000256" key="1">
    <source>
        <dbReference type="ARBA" id="ARBA00023015"/>
    </source>
</evidence>
<evidence type="ECO:0000313" key="6">
    <source>
        <dbReference type="Proteomes" id="UP000697710"/>
    </source>
</evidence>
<evidence type="ECO:0000256" key="2">
    <source>
        <dbReference type="ARBA" id="ARBA00023082"/>
    </source>
</evidence>
<feature type="domain" description="RNA polymerase sigma-70 ECF-like HTH" evidence="4">
    <location>
        <begin position="2"/>
        <end position="177"/>
    </location>
</feature>
<dbReference type="InterPro" id="IPR011517">
    <property type="entry name" value="RNA_pol_sigma70_ECF-like"/>
</dbReference>
<dbReference type="NCBIfam" id="TIGR02999">
    <property type="entry name" value="Sig-70_X6"/>
    <property type="match status" value="1"/>
</dbReference>
<reference evidence="5" key="1">
    <citation type="submission" date="2020-04" db="EMBL/GenBank/DDBJ databases">
        <authorList>
            <person name="Zhang T."/>
        </authorList>
    </citation>
    <scope>NUCLEOTIDE SEQUENCE</scope>
    <source>
        <strain evidence="5">HKST-UBA01</strain>
    </source>
</reference>
<dbReference type="Pfam" id="PF07638">
    <property type="entry name" value="Sigma70_ECF"/>
    <property type="match status" value="1"/>
</dbReference>
<organism evidence="5 6">
    <name type="scientific">Eiseniibacteriota bacterium</name>
    <dbReference type="NCBI Taxonomy" id="2212470"/>
    <lineage>
        <taxon>Bacteria</taxon>
        <taxon>Candidatus Eiseniibacteriota</taxon>
    </lineage>
</organism>
<dbReference type="GO" id="GO:0016987">
    <property type="term" value="F:sigma factor activity"/>
    <property type="evidence" value="ECO:0007669"/>
    <property type="project" value="UniProtKB-KW"/>
</dbReference>
<reference evidence="5" key="2">
    <citation type="journal article" date="2021" name="Microbiome">
        <title>Successional dynamics and alternative stable states in a saline activated sludge microbial community over 9 years.</title>
        <authorList>
            <person name="Wang Y."/>
            <person name="Ye J."/>
            <person name="Ju F."/>
            <person name="Liu L."/>
            <person name="Boyd J.A."/>
            <person name="Deng Y."/>
            <person name="Parks D.H."/>
            <person name="Jiang X."/>
            <person name="Yin X."/>
            <person name="Woodcroft B.J."/>
            <person name="Tyson G.W."/>
            <person name="Hugenholtz P."/>
            <person name="Polz M.F."/>
            <person name="Zhang T."/>
        </authorList>
    </citation>
    <scope>NUCLEOTIDE SEQUENCE</scope>
    <source>
        <strain evidence="5">HKST-UBA01</strain>
    </source>
</reference>
<sequence length="182" mass="20874">MADWLRETAVADGAARDRALPIVYAELRAIAASYIRDERPDHTLQPTALTHEAYLRLRESAPLTWKSRAHLIALAARAMRRTLVDHARAQKTQKRGGEKRMLSLDLVQASSEEGIDVMELDRALEELGEQDPRKLRIVEMLYFGGLAVHEAAEVLEVSRRTVERDWRYARAWLLQRLHRTSP</sequence>
<accession>A0A956RQ41</accession>
<keyword evidence="3" id="KW-0804">Transcription</keyword>
<dbReference type="Proteomes" id="UP000697710">
    <property type="component" value="Unassembled WGS sequence"/>
</dbReference>
<protein>
    <submittedName>
        <fullName evidence="5">Sigma-70 family RNA polymerase sigma factor</fullName>
    </submittedName>
</protein>